<reference evidence="1" key="1">
    <citation type="submission" date="2022-12" db="EMBL/GenBank/DDBJ databases">
        <authorList>
            <person name="Alioto T."/>
            <person name="Alioto T."/>
            <person name="Gomez Garrido J."/>
        </authorList>
    </citation>
    <scope>NUCLEOTIDE SEQUENCE</scope>
</reference>
<dbReference type="EMBL" id="OX395127">
    <property type="protein sequence ID" value="CAI5766513.1"/>
    <property type="molecule type" value="Genomic_DNA"/>
</dbReference>
<gene>
    <name evidence="1" type="ORF">PODLI_1B031259</name>
</gene>
<sequence length="137" mass="15919">MSREQQHSRCGSLLRPSFRMYCDASRAHQRMEPAPLHACVLLLCQSHLSYSKFCAAARGDHTKERRRAGDRDCLPRKISRMVIRRDGINNTPVLTRKIKMNATKPETSHPHKTKKDTHLEYFDNHWISMGRHQPLSS</sequence>
<keyword evidence="2" id="KW-1185">Reference proteome</keyword>
<organism evidence="1 2">
    <name type="scientific">Podarcis lilfordi</name>
    <name type="common">Lilford's wall lizard</name>
    <dbReference type="NCBI Taxonomy" id="74358"/>
    <lineage>
        <taxon>Eukaryota</taxon>
        <taxon>Metazoa</taxon>
        <taxon>Chordata</taxon>
        <taxon>Craniata</taxon>
        <taxon>Vertebrata</taxon>
        <taxon>Euteleostomi</taxon>
        <taxon>Lepidosauria</taxon>
        <taxon>Squamata</taxon>
        <taxon>Bifurcata</taxon>
        <taxon>Unidentata</taxon>
        <taxon>Episquamata</taxon>
        <taxon>Laterata</taxon>
        <taxon>Lacertibaenia</taxon>
        <taxon>Lacertidae</taxon>
        <taxon>Podarcis</taxon>
    </lineage>
</organism>
<accession>A0AA35JXG2</accession>
<evidence type="ECO:0000313" key="2">
    <source>
        <dbReference type="Proteomes" id="UP001178461"/>
    </source>
</evidence>
<name>A0AA35JXG2_9SAUR</name>
<evidence type="ECO:0000313" key="1">
    <source>
        <dbReference type="EMBL" id="CAI5766513.1"/>
    </source>
</evidence>
<dbReference type="Proteomes" id="UP001178461">
    <property type="component" value="Chromosome 2"/>
</dbReference>
<protein>
    <submittedName>
        <fullName evidence="1">Uncharacterized protein</fullName>
    </submittedName>
</protein>
<proteinExistence type="predicted"/>
<dbReference type="AlphaFoldDB" id="A0AA35JXG2"/>